<dbReference type="AlphaFoldDB" id="A0A2S4JFB6"/>
<sequence>MGEKDLLRTLDRLAASGHIREIDRSFVRFLHDEAPGSDPLVLLGALLVSCASAAGHSCLDLARAAASPEEALLPGNNGEEPVPPVLPKKIDLDEWIEALRQSPLTERDSTAPLVFLEDPVPRLALRRFYRQEQTILRGIGQRAQPLELDPARVRPHLDALFPENTTPWPRIAAALAARNRFSVITGGPGTGKTTTVLSVLALLHALEGPLRIRLAAPTGKAAVRLQESIHSRLEDMARDVRETIPREVTTLHRLLGMGRKGRSPYNSRSPLPADLVVIDEASMVDVGLMAALFEALNPATRLILLGDKDQLASVEAGSVLADLCSRADEGCYTPETTAWIQESTGVPLPRNFQNSGGAPLDQQITMLRRSFRFSSTGGIGLYATSVREGRLPGEDRERPARDGASGDSPPGNDGAVQRITPGSTRDEEFRRICRESGRYLTEMSETRPDEKAPREAWEEWALSILEARGRYQILCALRRGPWGVELINQCVEEELIGAGLVPAEQTWYPGMPLMVTRNDYRLQLMNGDIGLVLDLPGALRAVFPGDEPGTLRWVLPSRLQETEKAFAMTVHKSQGSEFDHTVLVLPDTPGEILTRELVYTGITRAKKALTLVEPAPGILSRAVERRVLRQGGLADLLHRV</sequence>
<dbReference type="EC" id="5.6.2.3" evidence="11"/>
<dbReference type="OrthoDB" id="9803432at2"/>
<dbReference type="InterPro" id="IPR027417">
    <property type="entry name" value="P-loop_NTPase"/>
</dbReference>
<evidence type="ECO:0000313" key="15">
    <source>
        <dbReference type="EMBL" id="POQ98213.1"/>
    </source>
</evidence>
<dbReference type="GO" id="GO:0043139">
    <property type="term" value="F:5'-3' DNA helicase activity"/>
    <property type="evidence" value="ECO:0007669"/>
    <property type="project" value="UniProtKB-UniRule"/>
</dbReference>
<comment type="function">
    <text evidence="11">A helicase/nuclease that prepares dsDNA breaks (DSB) for recombinational DNA repair. Binds to DSBs and unwinds DNA via a highly rapid and processive ATP-dependent bidirectional helicase activity. Unwinds dsDNA until it encounters a Chi (crossover hotspot instigator) sequence from the 3' direction. Cuts ssDNA a few nucleotides 3' to the Chi site. The properties and activities of the enzyme are changed at Chi. The Chi-altered holoenzyme produces a long 3'-ssDNA overhang and facilitates RecA-binding to the ssDNA for homologous DNA recombination and repair. Holoenzyme degrades any linearized DNA that is unable to undergo homologous recombination. In the holoenzyme this subunit has ssDNA-dependent ATPase and 5'-3' helicase activity. When added to pre-assembled RecBC greatly stimulates nuclease activity and augments holoenzyme processivity. Negatively regulates the RecA-loading ability of RecBCD.</text>
</comment>
<dbReference type="Gene3D" id="1.10.10.1020">
    <property type="entry name" value="RecBCD complex, subunit RecD, N-terminal domain"/>
    <property type="match status" value="1"/>
</dbReference>
<dbReference type="HAMAP" id="MF_01487">
    <property type="entry name" value="RecD"/>
    <property type="match status" value="1"/>
</dbReference>
<evidence type="ECO:0000256" key="1">
    <source>
        <dbReference type="ARBA" id="ARBA00022722"/>
    </source>
</evidence>
<feature type="domain" description="UvrD-like helicase C-terminal" evidence="13">
    <location>
        <begin position="565"/>
        <end position="612"/>
    </location>
</feature>
<reference evidence="16" key="1">
    <citation type="submission" date="2015-12" db="EMBL/GenBank/DDBJ databases">
        <authorList>
            <person name="Lodha T.D."/>
            <person name="Chintalapati S."/>
            <person name="Chintalapati V.R."/>
            <person name="Sravanthi T."/>
        </authorList>
    </citation>
    <scope>NUCLEOTIDE SEQUENCE [LARGE SCALE GENOMIC DNA]</scope>
    <source>
        <strain evidence="16">JC133</strain>
    </source>
</reference>
<evidence type="ECO:0000256" key="12">
    <source>
        <dbReference type="SAM" id="MobiDB-lite"/>
    </source>
</evidence>
<dbReference type="Gene3D" id="3.40.50.300">
    <property type="entry name" value="P-loop containing nucleotide triphosphate hydrolases"/>
    <property type="match status" value="3"/>
</dbReference>
<dbReference type="InterPro" id="IPR050534">
    <property type="entry name" value="Coronavir_polyprotein_1ab"/>
</dbReference>
<keyword evidence="5 11" id="KW-0347">Helicase</keyword>
<dbReference type="Proteomes" id="UP000237350">
    <property type="component" value="Unassembled WGS sequence"/>
</dbReference>
<dbReference type="CDD" id="cd17933">
    <property type="entry name" value="DEXSc_RecD-like"/>
    <property type="match status" value="1"/>
</dbReference>
<keyword evidence="8 11" id="KW-0238">DNA-binding</keyword>
<evidence type="ECO:0000256" key="7">
    <source>
        <dbReference type="ARBA" id="ARBA00022840"/>
    </source>
</evidence>
<dbReference type="InterPro" id="IPR006344">
    <property type="entry name" value="RecD"/>
</dbReference>
<feature type="compositionally biased region" description="Basic and acidic residues" evidence="12">
    <location>
        <begin position="387"/>
        <end position="401"/>
    </location>
</feature>
<dbReference type="InterPro" id="IPR041851">
    <property type="entry name" value="RecD_N_sf"/>
</dbReference>
<feature type="region of interest" description="Disordered" evidence="12">
    <location>
        <begin position="384"/>
        <end position="427"/>
    </location>
</feature>
<dbReference type="PANTHER" id="PTHR43788:SF6">
    <property type="entry name" value="DNA HELICASE B"/>
    <property type="match status" value="1"/>
</dbReference>
<keyword evidence="7 11" id="KW-0067">ATP-binding</keyword>
<evidence type="ECO:0000256" key="5">
    <source>
        <dbReference type="ARBA" id="ARBA00022806"/>
    </source>
</evidence>
<evidence type="ECO:0000256" key="3">
    <source>
        <dbReference type="ARBA" id="ARBA00022763"/>
    </source>
</evidence>
<feature type="binding site" evidence="11">
    <location>
        <begin position="186"/>
        <end position="193"/>
    </location>
    <ligand>
        <name>ATP</name>
        <dbReference type="ChEBI" id="CHEBI:30616"/>
    </ligand>
</feature>
<dbReference type="InterPro" id="IPR027785">
    <property type="entry name" value="UvrD-like_helicase_C"/>
</dbReference>
<comment type="caution">
    <text evidence="15">The sequence shown here is derived from an EMBL/GenBank/DDBJ whole genome shotgun (WGS) entry which is preliminary data.</text>
</comment>
<organism evidence="15 16">
    <name type="scientific">Alkalispirochaeta sphaeroplastigenens</name>
    <dbReference type="NCBI Taxonomy" id="1187066"/>
    <lineage>
        <taxon>Bacteria</taxon>
        <taxon>Pseudomonadati</taxon>
        <taxon>Spirochaetota</taxon>
        <taxon>Spirochaetia</taxon>
        <taxon>Spirochaetales</taxon>
        <taxon>Spirochaetaceae</taxon>
        <taxon>Alkalispirochaeta</taxon>
    </lineage>
</organism>
<dbReference type="GO" id="GO:0009338">
    <property type="term" value="C:exodeoxyribonuclease V complex"/>
    <property type="evidence" value="ECO:0007669"/>
    <property type="project" value="InterPro"/>
</dbReference>
<dbReference type="GO" id="GO:0005524">
    <property type="term" value="F:ATP binding"/>
    <property type="evidence" value="ECO:0007669"/>
    <property type="project" value="UniProtKB-UniRule"/>
</dbReference>
<dbReference type="GO" id="GO:0017116">
    <property type="term" value="F:single-stranded DNA helicase activity"/>
    <property type="evidence" value="ECO:0007669"/>
    <property type="project" value="TreeGrafter"/>
</dbReference>
<dbReference type="NCBIfam" id="TIGR01447">
    <property type="entry name" value="recD"/>
    <property type="match status" value="1"/>
</dbReference>
<comment type="similarity">
    <text evidence="11">Belongs to the RecD family.</text>
</comment>
<keyword evidence="2 11" id="KW-0547">Nucleotide-binding</keyword>
<gene>
    <name evidence="11" type="primary">recD</name>
    <name evidence="15" type="ORF">AU468_14355</name>
</gene>
<dbReference type="GO" id="GO:0000724">
    <property type="term" value="P:double-strand break repair via homologous recombination"/>
    <property type="evidence" value="ECO:0007669"/>
    <property type="project" value="UniProtKB-UniRule"/>
</dbReference>
<protein>
    <recommendedName>
        <fullName evidence="11">RecBCD enzyme subunit RecD</fullName>
        <ecNumber evidence="11">5.6.2.3</ecNumber>
    </recommendedName>
    <alternativeName>
        <fullName evidence="11">DNA 5'-3' helicase subunit RecD</fullName>
    </alternativeName>
    <alternativeName>
        <fullName evidence="11">Exonuclease V subunit RecD</fullName>
        <shortName evidence="11">ExoV subunit RecD</shortName>
    </alternativeName>
    <alternativeName>
        <fullName evidence="11">Helicase/nuclease RecBCD subunit RecD</fullName>
    </alternativeName>
</protein>
<evidence type="ECO:0000256" key="9">
    <source>
        <dbReference type="ARBA" id="ARBA00023204"/>
    </source>
</evidence>
<dbReference type="Pfam" id="PF13538">
    <property type="entry name" value="UvrD_C_2"/>
    <property type="match status" value="1"/>
</dbReference>
<dbReference type="RefSeq" id="WP_103681331.1">
    <property type="nucleotide sequence ID" value="NZ_LPWH01000127.1"/>
</dbReference>
<evidence type="ECO:0000256" key="11">
    <source>
        <dbReference type="HAMAP-Rule" id="MF_01487"/>
    </source>
</evidence>
<keyword evidence="3 11" id="KW-0227">DNA damage</keyword>
<comment type="subunit">
    <text evidence="11">Heterotrimer of RecB, RecC and RecD. All subunits contribute to DNA-binding.</text>
</comment>
<evidence type="ECO:0000256" key="10">
    <source>
        <dbReference type="ARBA" id="ARBA00023235"/>
    </source>
</evidence>
<comment type="catalytic activity">
    <reaction evidence="11">
        <text>ATP + H2O = ADP + phosphate + H(+)</text>
        <dbReference type="Rhea" id="RHEA:13065"/>
        <dbReference type="ChEBI" id="CHEBI:15377"/>
        <dbReference type="ChEBI" id="CHEBI:15378"/>
        <dbReference type="ChEBI" id="CHEBI:30616"/>
        <dbReference type="ChEBI" id="CHEBI:43474"/>
        <dbReference type="ChEBI" id="CHEBI:456216"/>
        <dbReference type="EC" id="5.6.2.3"/>
    </reaction>
</comment>
<evidence type="ECO:0000256" key="2">
    <source>
        <dbReference type="ARBA" id="ARBA00022741"/>
    </source>
</evidence>
<dbReference type="SUPFAM" id="SSF52540">
    <property type="entry name" value="P-loop containing nucleoside triphosphate hydrolases"/>
    <property type="match status" value="2"/>
</dbReference>
<evidence type="ECO:0000256" key="6">
    <source>
        <dbReference type="ARBA" id="ARBA00022839"/>
    </source>
</evidence>
<keyword evidence="9 11" id="KW-0234">DNA repair</keyword>
<dbReference type="InterPro" id="IPR049550">
    <property type="entry name" value="RecD_N"/>
</dbReference>
<evidence type="ECO:0000259" key="13">
    <source>
        <dbReference type="Pfam" id="PF13538"/>
    </source>
</evidence>
<proteinExistence type="inferred from homology"/>
<keyword evidence="10 11" id="KW-0413">Isomerase</keyword>
<evidence type="ECO:0000256" key="4">
    <source>
        <dbReference type="ARBA" id="ARBA00022801"/>
    </source>
</evidence>
<dbReference type="CDD" id="cd18809">
    <property type="entry name" value="SF1_C_RecD"/>
    <property type="match status" value="1"/>
</dbReference>
<keyword evidence="16" id="KW-1185">Reference proteome</keyword>
<evidence type="ECO:0000256" key="8">
    <source>
        <dbReference type="ARBA" id="ARBA00023125"/>
    </source>
</evidence>
<dbReference type="PANTHER" id="PTHR43788">
    <property type="entry name" value="DNA2/NAM7 HELICASE FAMILY MEMBER"/>
    <property type="match status" value="1"/>
</dbReference>
<dbReference type="Pfam" id="PF21185">
    <property type="entry name" value="RecD_N"/>
    <property type="match status" value="1"/>
</dbReference>
<dbReference type="EMBL" id="LPWH01000127">
    <property type="protein sequence ID" value="POQ98213.1"/>
    <property type="molecule type" value="Genomic_DNA"/>
</dbReference>
<dbReference type="Pfam" id="PF13245">
    <property type="entry name" value="AAA_19"/>
    <property type="match status" value="1"/>
</dbReference>
<dbReference type="GO" id="GO:0003677">
    <property type="term" value="F:DNA binding"/>
    <property type="evidence" value="ECO:0007669"/>
    <property type="project" value="UniProtKB-UniRule"/>
</dbReference>
<comment type="miscellaneous">
    <text evidence="11">In the RecBCD complex, RecB has a slow 3'-5' helicase, an exonuclease activity and loads RecA onto ssDNA, RecD has a fast 5'-3' helicase activity, while RecC stimulates the ATPase and processivity of the RecB helicase and contributes to recognition of the Chi site.</text>
</comment>
<keyword evidence="4 11" id="KW-0378">Hydrolase</keyword>
<name>A0A2S4JFB6_9SPIO</name>
<evidence type="ECO:0000259" key="14">
    <source>
        <dbReference type="Pfam" id="PF21185"/>
    </source>
</evidence>
<feature type="domain" description="RecBCD enzyme subunit RecD N-terminal" evidence="14">
    <location>
        <begin position="16"/>
        <end position="116"/>
    </location>
</feature>
<keyword evidence="6 11" id="KW-0269">Exonuclease</keyword>
<dbReference type="GO" id="GO:0008854">
    <property type="term" value="F:exodeoxyribonuclease V activity"/>
    <property type="evidence" value="ECO:0007669"/>
    <property type="project" value="InterPro"/>
</dbReference>
<evidence type="ECO:0000313" key="16">
    <source>
        <dbReference type="Proteomes" id="UP000237350"/>
    </source>
</evidence>
<keyword evidence="1 11" id="KW-0540">Nuclease</keyword>
<accession>A0A2S4JFB6</accession>